<sequence>MVAESVGLPAEEAVEKTEANATQQSEAAESAAPVITMRNKRQPPQVEPQVDSLSSAQVALERAMGTINNGLDDVEDADEIRRLDSQLDHLNEYMDKVEERLKAHNARLVETLNQQKQEREKRRQSFHERQQTSRQEDDEFQKQLAELLGQISMSKKRTSILADLDLSPPQE</sequence>
<dbReference type="Proteomes" id="UP000614601">
    <property type="component" value="Unassembled WGS sequence"/>
</dbReference>
<gene>
    <name evidence="2" type="ORF">BOKJ2_LOCUS12476</name>
</gene>
<feature type="compositionally biased region" description="Low complexity" evidence="1">
    <location>
        <begin position="19"/>
        <end position="32"/>
    </location>
</feature>
<keyword evidence="3" id="KW-1185">Reference proteome</keyword>
<feature type="region of interest" description="Disordered" evidence="1">
    <location>
        <begin position="1"/>
        <end position="54"/>
    </location>
</feature>
<organism evidence="2 3">
    <name type="scientific">Bursaphelenchus okinawaensis</name>
    <dbReference type="NCBI Taxonomy" id="465554"/>
    <lineage>
        <taxon>Eukaryota</taxon>
        <taxon>Metazoa</taxon>
        <taxon>Ecdysozoa</taxon>
        <taxon>Nematoda</taxon>
        <taxon>Chromadorea</taxon>
        <taxon>Rhabditida</taxon>
        <taxon>Tylenchina</taxon>
        <taxon>Tylenchomorpha</taxon>
        <taxon>Aphelenchoidea</taxon>
        <taxon>Aphelenchoididae</taxon>
        <taxon>Bursaphelenchus</taxon>
    </lineage>
</organism>
<dbReference type="EMBL" id="CAJFCW020000006">
    <property type="protein sequence ID" value="CAG9124023.1"/>
    <property type="molecule type" value="Genomic_DNA"/>
</dbReference>
<reference evidence="2" key="1">
    <citation type="submission" date="2020-09" db="EMBL/GenBank/DDBJ databases">
        <authorList>
            <person name="Kikuchi T."/>
        </authorList>
    </citation>
    <scope>NUCLEOTIDE SEQUENCE</scope>
    <source>
        <strain evidence="2">SH1</strain>
    </source>
</reference>
<name>A0A811LKN8_9BILA</name>
<dbReference type="AlphaFoldDB" id="A0A811LKN8"/>
<feature type="compositionally biased region" description="Basic and acidic residues" evidence="1">
    <location>
        <begin position="116"/>
        <end position="135"/>
    </location>
</feature>
<dbReference type="OrthoDB" id="5868102at2759"/>
<evidence type="ECO:0000256" key="1">
    <source>
        <dbReference type="SAM" id="MobiDB-lite"/>
    </source>
</evidence>
<evidence type="ECO:0000313" key="3">
    <source>
        <dbReference type="Proteomes" id="UP000614601"/>
    </source>
</evidence>
<proteinExistence type="predicted"/>
<dbReference type="EMBL" id="CAJFDH010000006">
    <property type="protein sequence ID" value="CAD5228034.1"/>
    <property type="molecule type" value="Genomic_DNA"/>
</dbReference>
<feature type="region of interest" description="Disordered" evidence="1">
    <location>
        <begin position="113"/>
        <end position="141"/>
    </location>
</feature>
<dbReference type="Proteomes" id="UP000783686">
    <property type="component" value="Unassembled WGS sequence"/>
</dbReference>
<comment type="caution">
    <text evidence="2">The sequence shown here is derived from an EMBL/GenBank/DDBJ whole genome shotgun (WGS) entry which is preliminary data.</text>
</comment>
<accession>A0A811LKN8</accession>
<evidence type="ECO:0000313" key="2">
    <source>
        <dbReference type="EMBL" id="CAD5228034.1"/>
    </source>
</evidence>
<protein>
    <submittedName>
        <fullName evidence="2">Uncharacterized protein</fullName>
    </submittedName>
</protein>